<dbReference type="Proteomes" id="UP000178912">
    <property type="component" value="Unassembled WGS sequence"/>
</dbReference>
<name>A0A1E1L0N7_9HELO</name>
<sequence>MSLYAIELGSLPLANLLRLRAKSITTKKKGKFDPNYRRIGKGGFREGLELDNNYININLEDEAELREAMNRLDVENSGPGSNIPSEYSSDGSEITFEEYIRLLITISKKSIRIAYAEAEEIFENSIIEVIEKSLPYNNIGLEAI</sequence>
<organism evidence="1 2">
    <name type="scientific">Rhynchosporium agropyri</name>
    <dbReference type="NCBI Taxonomy" id="914238"/>
    <lineage>
        <taxon>Eukaryota</taxon>
        <taxon>Fungi</taxon>
        <taxon>Dikarya</taxon>
        <taxon>Ascomycota</taxon>
        <taxon>Pezizomycotina</taxon>
        <taxon>Leotiomycetes</taxon>
        <taxon>Helotiales</taxon>
        <taxon>Ploettnerulaceae</taxon>
        <taxon>Rhynchosporium</taxon>
    </lineage>
</organism>
<dbReference type="AlphaFoldDB" id="A0A1E1L0N7"/>
<proteinExistence type="predicted"/>
<evidence type="ECO:0000313" key="1">
    <source>
        <dbReference type="EMBL" id="CZT04046.1"/>
    </source>
</evidence>
<keyword evidence="2" id="KW-1185">Reference proteome</keyword>
<protein>
    <submittedName>
        <fullName evidence="1">Uncharacterized protein</fullName>
    </submittedName>
</protein>
<dbReference type="EMBL" id="FJUX01000066">
    <property type="protein sequence ID" value="CZT04046.1"/>
    <property type="molecule type" value="Genomic_DNA"/>
</dbReference>
<accession>A0A1E1L0N7</accession>
<reference evidence="2" key="1">
    <citation type="submission" date="2016-03" db="EMBL/GenBank/DDBJ databases">
        <authorList>
            <person name="Guldener U."/>
        </authorList>
    </citation>
    <scope>NUCLEOTIDE SEQUENCE [LARGE SCALE GENOMIC DNA]</scope>
    <source>
        <strain evidence="2">04CH-RAC-A.6.1</strain>
    </source>
</reference>
<gene>
    <name evidence="1" type="ORF">RAG0_10630</name>
</gene>
<evidence type="ECO:0000313" key="2">
    <source>
        <dbReference type="Proteomes" id="UP000178912"/>
    </source>
</evidence>